<comment type="caution">
    <text evidence="2">The sequence shown here is derived from an EMBL/GenBank/DDBJ whole genome shotgun (WGS) entry which is preliminary data.</text>
</comment>
<feature type="transmembrane region" description="Helical" evidence="1">
    <location>
        <begin position="12"/>
        <end position="35"/>
    </location>
</feature>
<sequence length="191" mass="21843">MFSRILVKLVDQSITPAILLISTRLISVVAVSRIFDIQFRISGGGFTFNSPEDYLLVNSYSTFVMIVVLTVGLLYILLKSYLFHESHITPSMTAKLFTLRLSSFIQSSFDLYSQGSIWLSYSYLISLVTGFMYMFKLMYPWVFFASITLTLISTVLLILDVESELQMRKSGEAAYDDTAEFLEDRRESHLI</sequence>
<gene>
    <name evidence="2" type="ORF">A2415_04095</name>
</gene>
<dbReference type="AlphaFoldDB" id="A0A1F4WJ59"/>
<reference evidence="2 3" key="1">
    <citation type="journal article" date="2016" name="Nat. Commun.">
        <title>Thousands of microbial genomes shed light on interconnected biogeochemical processes in an aquifer system.</title>
        <authorList>
            <person name="Anantharaman K."/>
            <person name="Brown C.T."/>
            <person name="Hug L.A."/>
            <person name="Sharon I."/>
            <person name="Castelle C.J."/>
            <person name="Probst A.J."/>
            <person name="Thomas B.C."/>
            <person name="Singh A."/>
            <person name="Wilkins M.J."/>
            <person name="Karaoz U."/>
            <person name="Brodie E.L."/>
            <person name="Williams K.H."/>
            <person name="Hubbard S.S."/>
            <person name="Banfield J.F."/>
        </authorList>
    </citation>
    <scope>NUCLEOTIDE SEQUENCE [LARGE SCALE GENOMIC DNA]</scope>
</reference>
<feature type="transmembrane region" description="Helical" evidence="1">
    <location>
        <begin position="117"/>
        <end position="135"/>
    </location>
</feature>
<proteinExistence type="predicted"/>
<dbReference type="EMBL" id="MEWA01000029">
    <property type="protein sequence ID" value="OGC68953.1"/>
    <property type="molecule type" value="Genomic_DNA"/>
</dbReference>
<name>A0A1F4WJ59_UNCKA</name>
<evidence type="ECO:0000313" key="2">
    <source>
        <dbReference type="EMBL" id="OGC68953.1"/>
    </source>
</evidence>
<feature type="transmembrane region" description="Helical" evidence="1">
    <location>
        <begin position="141"/>
        <end position="159"/>
    </location>
</feature>
<protein>
    <submittedName>
        <fullName evidence="2">Uncharacterized protein</fullName>
    </submittedName>
</protein>
<accession>A0A1F4WJ59</accession>
<evidence type="ECO:0000313" key="3">
    <source>
        <dbReference type="Proteomes" id="UP000179113"/>
    </source>
</evidence>
<keyword evidence="1" id="KW-1133">Transmembrane helix</keyword>
<dbReference type="Proteomes" id="UP000179113">
    <property type="component" value="Unassembled WGS sequence"/>
</dbReference>
<evidence type="ECO:0000256" key="1">
    <source>
        <dbReference type="SAM" id="Phobius"/>
    </source>
</evidence>
<keyword evidence="1" id="KW-0812">Transmembrane</keyword>
<keyword evidence="1" id="KW-0472">Membrane</keyword>
<feature type="transmembrane region" description="Helical" evidence="1">
    <location>
        <begin position="55"/>
        <end position="78"/>
    </location>
</feature>
<organism evidence="2 3">
    <name type="scientific">candidate division WWE3 bacterium RIFOXYC1_FULL_39_7</name>
    <dbReference type="NCBI Taxonomy" id="1802643"/>
    <lineage>
        <taxon>Bacteria</taxon>
        <taxon>Katanobacteria</taxon>
    </lineage>
</organism>